<sequence>MQNKLSKPFYSDKENDWEIIDAHVKRKICVYTPDLMLVKVRFTKGGIGALHQHPHTQISFVQSGKFKYTIGEETKIIEAGDSCIIQGNIIHGCECLKDGELIDSFSPYREDFI</sequence>
<proteinExistence type="predicted"/>
<dbReference type="Pfam" id="PF07883">
    <property type="entry name" value="Cupin_2"/>
    <property type="match status" value="1"/>
</dbReference>
<accession>A0ABR7Y9Q6</accession>
<dbReference type="EMBL" id="JACOIJ010000001">
    <property type="protein sequence ID" value="MBD1427963.1"/>
    <property type="molecule type" value="Genomic_DNA"/>
</dbReference>
<gene>
    <name evidence="2" type="ORF">H8B04_00015</name>
</gene>
<dbReference type="PANTHER" id="PTHR40112:SF1">
    <property type="entry name" value="H2HPP ISOMERASE"/>
    <property type="match status" value="1"/>
</dbReference>
<protein>
    <submittedName>
        <fullName evidence="2">Cupin domain-containing protein</fullName>
    </submittedName>
</protein>
<dbReference type="InterPro" id="IPR014710">
    <property type="entry name" value="RmlC-like_jellyroll"/>
</dbReference>
<dbReference type="InterPro" id="IPR025499">
    <property type="entry name" value="KdgF"/>
</dbReference>
<dbReference type="Gene3D" id="2.60.120.10">
    <property type="entry name" value="Jelly Rolls"/>
    <property type="match status" value="1"/>
</dbReference>
<reference evidence="2 3" key="1">
    <citation type="submission" date="2020-08" db="EMBL/GenBank/DDBJ databases">
        <title>Sphingobacterium sp. DN04309 isolated from aquaculture water.</title>
        <authorList>
            <person name="Zhang M."/>
        </authorList>
    </citation>
    <scope>NUCLEOTIDE SEQUENCE [LARGE SCALE GENOMIC DNA]</scope>
    <source>
        <strain evidence="2 3">DN04309</strain>
    </source>
</reference>
<evidence type="ECO:0000313" key="2">
    <source>
        <dbReference type="EMBL" id="MBD1427963.1"/>
    </source>
</evidence>
<keyword evidence="3" id="KW-1185">Reference proteome</keyword>
<evidence type="ECO:0000313" key="3">
    <source>
        <dbReference type="Proteomes" id="UP000651271"/>
    </source>
</evidence>
<comment type="caution">
    <text evidence="2">The sequence shown here is derived from an EMBL/GenBank/DDBJ whole genome shotgun (WGS) entry which is preliminary data.</text>
</comment>
<dbReference type="InterPro" id="IPR013096">
    <property type="entry name" value="Cupin_2"/>
</dbReference>
<organism evidence="2 3">
    <name type="scientific">Sphingobacterium litopenaei</name>
    <dbReference type="NCBI Taxonomy" id="2763500"/>
    <lineage>
        <taxon>Bacteria</taxon>
        <taxon>Pseudomonadati</taxon>
        <taxon>Bacteroidota</taxon>
        <taxon>Sphingobacteriia</taxon>
        <taxon>Sphingobacteriales</taxon>
        <taxon>Sphingobacteriaceae</taxon>
        <taxon>Sphingobacterium</taxon>
    </lineage>
</organism>
<feature type="domain" description="Cupin type-2" evidence="1">
    <location>
        <begin position="40"/>
        <end position="100"/>
    </location>
</feature>
<dbReference type="PIRSF" id="PIRSF029883">
    <property type="entry name" value="KdgF"/>
    <property type="match status" value="1"/>
</dbReference>
<name>A0ABR7Y9Q6_9SPHI</name>
<dbReference type="InterPro" id="IPR011051">
    <property type="entry name" value="RmlC_Cupin_sf"/>
</dbReference>
<dbReference type="InterPro" id="IPR052535">
    <property type="entry name" value="Bacilysin_H2HPP_isomerase"/>
</dbReference>
<dbReference type="SUPFAM" id="SSF51182">
    <property type="entry name" value="RmlC-like cupins"/>
    <property type="match status" value="1"/>
</dbReference>
<dbReference type="Proteomes" id="UP000651271">
    <property type="component" value="Unassembled WGS sequence"/>
</dbReference>
<dbReference type="CDD" id="cd02238">
    <property type="entry name" value="cupin_KdgF"/>
    <property type="match status" value="1"/>
</dbReference>
<dbReference type="RefSeq" id="WP_190301067.1">
    <property type="nucleotide sequence ID" value="NZ_JACOIJ010000001.1"/>
</dbReference>
<evidence type="ECO:0000259" key="1">
    <source>
        <dbReference type="Pfam" id="PF07883"/>
    </source>
</evidence>
<dbReference type="PANTHER" id="PTHR40112">
    <property type="entry name" value="H2HPP ISOMERASE"/>
    <property type="match status" value="1"/>
</dbReference>